<dbReference type="Proteomes" id="UP001642540">
    <property type="component" value="Unassembled WGS sequence"/>
</dbReference>
<dbReference type="Pfam" id="PF00188">
    <property type="entry name" value="CAP"/>
    <property type="match status" value="1"/>
</dbReference>
<feature type="signal peptide" evidence="1">
    <location>
        <begin position="1"/>
        <end position="20"/>
    </location>
</feature>
<dbReference type="InterPro" id="IPR011024">
    <property type="entry name" value="G_crystallin-like"/>
</dbReference>
<dbReference type="Gene3D" id="2.60.20.10">
    <property type="entry name" value="Crystallins"/>
    <property type="match status" value="2"/>
</dbReference>
<dbReference type="SUPFAM" id="SSF49695">
    <property type="entry name" value="gamma-Crystallin-like"/>
    <property type="match status" value="2"/>
</dbReference>
<dbReference type="InterPro" id="IPR001283">
    <property type="entry name" value="CRISP-related"/>
</dbReference>
<dbReference type="PROSITE" id="PS01009">
    <property type="entry name" value="CRISP_1"/>
    <property type="match status" value="1"/>
</dbReference>
<evidence type="ECO:0000259" key="2">
    <source>
        <dbReference type="SMART" id="SM00198"/>
    </source>
</evidence>
<organism evidence="3 4">
    <name type="scientific">Orchesella dallaii</name>
    <dbReference type="NCBI Taxonomy" id="48710"/>
    <lineage>
        <taxon>Eukaryota</taxon>
        <taxon>Metazoa</taxon>
        <taxon>Ecdysozoa</taxon>
        <taxon>Arthropoda</taxon>
        <taxon>Hexapoda</taxon>
        <taxon>Collembola</taxon>
        <taxon>Entomobryomorpha</taxon>
        <taxon>Entomobryoidea</taxon>
        <taxon>Orchesellidae</taxon>
        <taxon>Orchesellinae</taxon>
        <taxon>Orchesella</taxon>
    </lineage>
</organism>
<sequence length="409" mass="46018">MLRNIQFYLILSSLIGVGLCEQAVFYDAANYQGGSLTLSVSGGCYNFKNQWGNGVASAQIQPGDCISAWDAIDCNGRSFRLLKQMPNTDELLKYAGFHQRMRSISLCSSSSSSSSSLEEDNEPLRPIANVDERNQISDRFLKPVTIESVTESVELNFYDEPNFEGNIFTLTTTGECYSFKSKWRNRISSLDAQASSWCVIAWDNLDCKGSSIRLENGKNNLNENLKLSNFDKKIKSIYSCSENDNEQEHDDSSSQVELSQLDIKSIALEEHNKYRLLHGVNPLKSSEKLENVAQNFADYLAHSDKLHHSSDLEYGENLAGISIPNKSKALKEAIKAWYNEINNYDFENPRYSVKGLKVGHFTALVWKTTTHVGVGIAWNPKRRWWIVVANYSPPGNLKGTYAENVFPPI</sequence>
<dbReference type="PRINTS" id="PR00838">
    <property type="entry name" value="V5ALLERGEN"/>
</dbReference>
<keyword evidence="4" id="KW-1185">Reference proteome</keyword>
<evidence type="ECO:0000313" key="4">
    <source>
        <dbReference type="Proteomes" id="UP001642540"/>
    </source>
</evidence>
<gene>
    <name evidence="3" type="ORF">ODALV1_LOCUS17345</name>
</gene>
<dbReference type="EMBL" id="CAXLJM020000053">
    <property type="protein sequence ID" value="CAL8116591.1"/>
    <property type="molecule type" value="Genomic_DNA"/>
</dbReference>
<dbReference type="InterPro" id="IPR014044">
    <property type="entry name" value="CAP_dom"/>
</dbReference>
<dbReference type="SMART" id="SM00198">
    <property type="entry name" value="SCP"/>
    <property type="match status" value="1"/>
</dbReference>
<dbReference type="PRINTS" id="PR00837">
    <property type="entry name" value="V5TPXLIKE"/>
</dbReference>
<name>A0ABP1R175_9HEXA</name>
<reference evidence="3 4" key="1">
    <citation type="submission" date="2024-08" db="EMBL/GenBank/DDBJ databases">
        <authorList>
            <person name="Cucini C."/>
            <person name="Frati F."/>
        </authorList>
    </citation>
    <scope>NUCLEOTIDE SEQUENCE [LARGE SCALE GENOMIC DNA]</scope>
</reference>
<comment type="caution">
    <text evidence="3">The sequence shown here is derived from an EMBL/GenBank/DDBJ whole genome shotgun (WGS) entry which is preliminary data.</text>
</comment>
<evidence type="ECO:0000256" key="1">
    <source>
        <dbReference type="SAM" id="SignalP"/>
    </source>
</evidence>
<dbReference type="InterPro" id="IPR018244">
    <property type="entry name" value="Allrgn_V5/Tpx1_CS"/>
</dbReference>
<dbReference type="InterPro" id="IPR002413">
    <property type="entry name" value="V5_allergen-like"/>
</dbReference>
<proteinExistence type="predicted"/>
<feature type="chain" id="PRO_5045081658" description="SCP domain-containing protein" evidence="1">
    <location>
        <begin position="21"/>
        <end position="409"/>
    </location>
</feature>
<dbReference type="InterPro" id="IPR035940">
    <property type="entry name" value="CAP_sf"/>
</dbReference>
<evidence type="ECO:0000313" key="3">
    <source>
        <dbReference type="EMBL" id="CAL8116591.1"/>
    </source>
</evidence>
<dbReference type="Gene3D" id="3.40.33.10">
    <property type="entry name" value="CAP"/>
    <property type="match status" value="1"/>
</dbReference>
<dbReference type="PANTHER" id="PTHR10334">
    <property type="entry name" value="CYSTEINE-RICH SECRETORY PROTEIN-RELATED"/>
    <property type="match status" value="1"/>
</dbReference>
<accession>A0ABP1R175</accession>
<feature type="domain" description="SCP" evidence="2">
    <location>
        <begin position="262"/>
        <end position="399"/>
    </location>
</feature>
<keyword evidence="1" id="KW-0732">Signal</keyword>
<dbReference type="InterPro" id="IPR034113">
    <property type="entry name" value="SCP_GAPR1-like"/>
</dbReference>
<protein>
    <recommendedName>
        <fullName evidence="2">SCP domain-containing protein</fullName>
    </recommendedName>
</protein>
<dbReference type="SUPFAM" id="SSF55797">
    <property type="entry name" value="PR-1-like"/>
    <property type="match status" value="1"/>
</dbReference>
<dbReference type="CDD" id="cd05382">
    <property type="entry name" value="CAP_GAPR1-like"/>
    <property type="match status" value="1"/>
</dbReference>